<proteinExistence type="predicted"/>
<name>A0A8S9JU24_BRACR</name>
<accession>A0A8S9JU24</accession>
<dbReference type="EMBL" id="QGKY02000246">
    <property type="protein sequence ID" value="KAF2585574.1"/>
    <property type="molecule type" value="Genomic_DNA"/>
</dbReference>
<sequence>MHQKLPRSCRVSFTRSQWGHRHIDTVRDHDTGFHEANQWGHRHIDTVRDHDTGFHEAKCGSYPPPPPPPPLLLVIVNFESNHEICLLGFSNNDSYERFLFRIRSLRFLIREFDCFIGLRSDLFLD</sequence>
<comment type="caution">
    <text evidence="1">The sequence shown here is derived from an EMBL/GenBank/DDBJ whole genome shotgun (WGS) entry which is preliminary data.</text>
</comment>
<evidence type="ECO:0000313" key="1">
    <source>
        <dbReference type="EMBL" id="KAF2585574.1"/>
    </source>
</evidence>
<organism evidence="1">
    <name type="scientific">Brassica cretica</name>
    <name type="common">Mustard</name>
    <dbReference type="NCBI Taxonomy" id="69181"/>
    <lineage>
        <taxon>Eukaryota</taxon>
        <taxon>Viridiplantae</taxon>
        <taxon>Streptophyta</taxon>
        <taxon>Embryophyta</taxon>
        <taxon>Tracheophyta</taxon>
        <taxon>Spermatophyta</taxon>
        <taxon>Magnoliopsida</taxon>
        <taxon>eudicotyledons</taxon>
        <taxon>Gunneridae</taxon>
        <taxon>Pentapetalae</taxon>
        <taxon>rosids</taxon>
        <taxon>malvids</taxon>
        <taxon>Brassicales</taxon>
        <taxon>Brassicaceae</taxon>
        <taxon>Brassiceae</taxon>
        <taxon>Brassica</taxon>
    </lineage>
</organism>
<dbReference type="AlphaFoldDB" id="A0A8S9JU24"/>
<gene>
    <name evidence="1" type="ORF">F2Q70_00034210</name>
</gene>
<protein>
    <submittedName>
        <fullName evidence="1">Uncharacterized protein</fullName>
    </submittedName>
</protein>
<reference evidence="1" key="1">
    <citation type="submission" date="2019-12" db="EMBL/GenBank/DDBJ databases">
        <title>Genome sequencing and annotation of Brassica cretica.</title>
        <authorList>
            <person name="Studholme D.J."/>
            <person name="Sarris P.F."/>
        </authorList>
    </citation>
    <scope>NUCLEOTIDE SEQUENCE</scope>
    <source>
        <strain evidence="1">PFS-102/07</strain>
        <tissue evidence="1">Leaf</tissue>
    </source>
</reference>